<feature type="modified residue" description="4-aspartylphosphate" evidence="7">
    <location>
        <position position="51"/>
    </location>
</feature>
<dbReference type="InterPro" id="IPR001789">
    <property type="entry name" value="Sig_transdc_resp-reg_receiver"/>
</dbReference>
<dbReference type="GO" id="GO:0000156">
    <property type="term" value="F:phosphorelay response regulator activity"/>
    <property type="evidence" value="ECO:0007669"/>
    <property type="project" value="InterPro"/>
</dbReference>
<gene>
    <name evidence="10" type="ORF">U14_04652</name>
</gene>
<evidence type="ECO:0000313" key="11">
    <source>
        <dbReference type="Proteomes" id="UP000030700"/>
    </source>
</evidence>
<dbReference type="CDD" id="cd17541">
    <property type="entry name" value="REC_CheB-like"/>
    <property type="match status" value="1"/>
</dbReference>
<dbReference type="Pfam" id="PF01339">
    <property type="entry name" value="CheB_methylest"/>
    <property type="match status" value="1"/>
</dbReference>
<dbReference type="Gene3D" id="3.40.50.180">
    <property type="entry name" value="Methylesterase CheB, C-terminal domain"/>
    <property type="match status" value="1"/>
</dbReference>
<dbReference type="PROSITE" id="PS50122">
    <property type="entry name" value="CHEB"/>
    <property type="match status" value="1"/>
</dbReference>
<dbReference type="PROSITE" id="PS50110">
    <property type="entry name" value="RESPONSE_REGULATORY"/>
    <property type="match status" value="1"/>
</dbReference>
<reference evidence="10" key="1">
    <citation type="journal article" date="2015" name="PeerJ">
        <title>First genomic representation of candidate bacterial phylum KSB3 points to enhanced environmental sensing as a trigger of wastewater bulking.</title>
        <authorList>
            <person name="Sekiguchi Y."/>
            <person name="Ohashi A."/>
            <person name="Parks D.H."/>
            <person name="Yamauchi T."/>
            <person name="Tyson G.W."/>
            <person name="Hugenholtz P."/>
        </authorList>
    </citation>
    <scope>NUCLEOTIDE SEQUENCE [LARGE SCALE GENOMIC DNA]</scope>
</reference>
<dbReference type="EC" id="3.1.1.61" evidence="4"/>
<accession>A0A0S6W4H2</accession>
<dbReference type="PANTHER" id="PTHR42872">
    <property type="entry name" value="PROTEIN-GLUTAMATE METHYLESTERASE/PROTEIN-GLUTAMINE GLUTAMINASE"/>
    <property type="match status" value="1"/>
</dbReference>
<feature type="active site" evidence="6">
    <location>
        <position position="159"/>
    </location>
</feature>
<evidence type="ECO:0000259" key="9">
    <source>
        <dbReference type="PROSITE" id="PS50122"/>
    </source>
</evidence>
<protein>
    <recommendedName>
        <fullName evidence="4">protein-glutamate methylesterase</fullName>
        <ecNumber evidence="4">3.1.1.61</ecNumber>
    </recommendedName>
</protein>
<dbReference type="Proteomes" id="UP000030700">
    <property type="component" value="Unassembled WGS sequence"/>
</dbReference>
<dbReference type="PIRSF" id="PIRSF000876">
    <property type="entry name" value="RR_chemtxs_CheB"/>
    <property type="match status" value="1"/>
</dbReference>
<dbReference type="GO" id="GO:0005737">
    <property type="term" value="C:cytoplasm"/>
    <property type="evidence" value="ECO:0007669"/>
    <property type="project" value="InterPro"/>
</dbReference>
<evidence type="ECO:0000256" key="5">
    <source>
        <dbReference type="ARBA" id="ARBA00048267"/>
    </source>
</evidence>
<dbReference type="Pfam" id="PF00072">
    <property type="entry name" value="Response_reg"/>
    <property type="match status" value="1"/>
</dbReference>
<dbReference type="PANTHER" id="PTHR42872:SF6">
    <property type="entry name" value="PROTEIN-GLUTAMATE METHYLESTERASE_PROTEIN-GLUTAMINE GLUTAMINASE"/>
    <property type="match status" value="1"/>
</dbReference>
<dbReference type="AlphaFoldDB" id="A0A0S6W4H2"/>
<evidence type="ECO:0000256" key="6">
    <source>
        <dbReference type="PROSITE-ProRule" id="PRU00050"/>
    </source>
</evidence>
<evidence type="ECO:0000256" key="1">
    <source>
        <dbReference type="ARBA" id="ARBA00022490"/>
    </source>
</evidence>
<keyword evidence="3 6" id="KW-0378">Hydrolase</keyword>
<feature type="domain" description="Response regulatory" evidence="8">
    <location>
        <begin position="1"/>
        <end position="120"/>
    </location>
</feature>
<dbReference type="STRING" id="1499966.U14_04652"/>
<dbReference type="SUPFAM" id="SSF52738">
    <property type="entry name" value="Methylesterase CheB, C-terminal domain"/>
    <property type="match status" value="1"/>
</dbReference>
<dbReference type="CDD" id="cd16432">
    <property type="entry name" value="CheB_Rec"/>
    <property type="match status" value="1"/>
</dbReference>
<evidence type="ECO:0000256" key="3">
    <source>
        <dbReference type="ARBA" id="ARBA00022801"/>
    </source>
</evidence>
<dbReference type="InterPro" id="IPR008248">
    <property type="entry name" value="CheB-like"/>
</dbReference>
<organism evidence="10">
    <name type="scientific">Candidatus Moduliflexus flocculans</name>
    <dbReference type="NCBI Taxonomy" id="1499966"/>
    <lineage>
        <taxon>Bacteria</taxon>
        <taxon>Candidatus Moduliflexota</taxon>
        <taxon>Candidatus Moduliflexia</taxon>
        <taxon>Candidatus Moduliflexales</taxon>
        <taxon>Candidatus Moduliflexaceae</taxon>
    </lineage>
</organism>
<dbReference type="EMBL" id="DF820459">
    <property type="protein sequence ID" value="GAK53387.1"/>
    <property type="molecule type" value="Genomic_DNA"/>
</dbReference>
<evidence type="ECO:0000259" key="8">
    <source>
        <dbReference type="PROSITE" id="PS50110"/>
    </source>
</evidence>
<comment type="catalytic activity">
    <reaction evidence="5">
        <text>[protein]-L-glutamate 5-O-methyl ester + H2O = L-glutamyl-[protein] + methanol + H(+)</text>
        <dbReference type="Rhea" id="RHEA:23236"/>
        <dbReference type="Rhea" id="RHEA-COMP:10208"/>
        <dbReference type="Rhea" id="RHEA-COMP:10311"/>
        <dbReference type="ChEBI" id="CHEBI:15377"/>
        <dbReference type="ChEBI" id="CHEBI:15378"/>
        <dbReference type="ChEBI" id="CHEBI:17790"/>
        <dbReference type="ChEBI" id="CHEBI:29973"/>
        <dbReference type="ChEBI" id="CHEBI:82795"/>
        <dbReference type="EC" id="3.1.1.61"/>
    </reaction>
</comment>
<dbReference type="Gene3D" id="3.40.50.2300">
    <property type="match status" value="1"/>
</dbReference>
<keyword evidence="11" id="KW-1185">Reference proteome</keyword>
<feature type="active site" evidence="6">
    <location>
        <position position="279"/>
    </location>
</feature>
<evidence type="ECO:0000256" key="4">
    <source>
        <dbReference type="ARBA" id="ARBA00039140"/>
    </source>
</evidence>
<dbReference type="InterPro" id="IPR000673">
    <property type="entry name" value="Sig_transdc_resp-reg_Me-estase"/>
</dbReference>
<dbReference type="HOGENOM" id="CLU_000445_51_0_0"/>
<dbReference type="GO" id="GO:0008984">
    <property type="term" value="F:protein-glutamate methylesterase activity"/>
    <property type="evidence" value="ECO:0007669"/>
    <property type="project" value="UniProtKB-EC"/>
</dbReference>
<evidence type="ECO:0000256" key="2">
    <source>
        <dbReference type="ARBA" id="ARBA00022500"/>
    </source>
</evidence>
<feature type="active site" evidence="6">
    <location>
        <position position="186"/>
    </location>
</feature>
<sequence>MRIGIASQLLGTGLQRVLQNQPECEITWIAQNGLEAVQKCETDIPDILLIDPNLPILDGAETTRRIMKSSHSPILLVTDSVEGNAAKIFEAMGCGAVDAVDFAVNGSAEEREKSTQNLLKKIKTIMRLQQFSVRESKPSALVIDVKQANIPPLIVIGASAGGPKTLSAILSKLSAPCASAIVIIQHVDRDFSFGLTEWLNNQTSLTVQVARIHERPQAGHVYVAGTNDHLVLTASLRFAYTPEPRNMPYRPSVDVFFNSVAKYWPTPGQAIILTGMGRDGAEGLALLRQVGWHTIAQDEATSVVYGMPKAAKEIGAAVEVLPLDQIIRSIQQSVTKNTR</sequence>
<name>A0A0S6W4H2_9BACT</name>
<dbReference type="NCBIfam" id="NF009206">
    <property type="entry name" value="PRK12555.1"/>
    <property type="match status" value="1"/>
</dbReference>
<dbReference type="SUPFAM" id="SSF52172">
    <property type="entry name" value="CheY-like"/>
    <property type="match status" value="1"/>
</dbReference>
<keyword evidence="7" id="KW-0597">Phosphoprotein</keyword>
<feature type="domain" description="CheB-type methylesterase" evidence="9">
    <location>
        <begin position="153"/>
        <end position="337"/>
    </location>
</feature>
<dbReference type="InterPro" id="IPR011006">
    <property type="entry name" value="CheY-like_superfamily"/>
</dbReference>
<evidence type="ECO:0000313" key="10">
    <source>
        <dbReference type="EMBL" id="GAK53387.1"/>
    </source>
</evidence>
<dbReference type="GO" id="GO:0006935">
    <property type="term" value="P:chemotaxis"/>
    <property type="evidence" value="ECO:0007669"/>
    <property type="project" value="UniProtKB-UniRule"/>
</dbReference>
<evidence type="ECO:0000256" key="7">
    <source>
        <dbReference type="PROSITE-ProRule" id="PRU00169"/>
    </source>
</evidence>
<proteinExistence type="predicted"/>
<dbReference type="InterPro" id="IPR035909">
    <property type="entry name" value="CheB_C"/>
</dbReference>
<keyword evidence="1" id="KW-0963">Cytoplasm</keyword>
<keyword evidence="2 6" id="KW-0145">Chemotaxis</keyword>